<dbReference type="RefSeq" id="WP_074879562.1">
    <property type="nucleotide sequence ID" value="NZ_FNTF01000002.1"/>
</dbReference>
<reference evidence="1 2" key="1">
    <citation type="submission" date="2016-10" db="EMBL/GenBank/DDBJ databases">
        <authorList>
            <person name="de Groot N.N."/>
        </authorList>
    </citation>
    <scope>NUCLEOTIDE SEQUENCE [LARGE SCALE GENOMIC DNA]</scope>
    <source>
        <strain evidence="1 2">BS3655</strain>
    </source>
</reference>
<name>A0A1H5IJX5_9PSED</name>
<evidence type="ECO:0000313" key="1">
    <source>
        <dbReference type="EMBL" id="SEE40490.1"/>
    </source>
</evidence>
<dbReference type="InterPro" id="IPR013431">
    <property type="entry name" value="Delta_60_rpt"/>
</dbReference>
<sequence>MSNVHNQSPSASGDLDPGFGDGGRIYLSVEGYGETVKIQPDNKIVVGFRTGPGFGLARLQPDGSPDMTFGIDGYVIGEFGQDNEITPVTDLHLLRDGRILLVAEKTTSMRTYPALAMFHRDGSADTTFGQNGQQIVQLKPGGQDELQTGFCRHSTVLAGDKILLTLTPQRIVNDRYEGLLIRLEPNGSLDTTFNSGGYVPVPYKDTGLTTLEGVAVQADGRYLVAGTTRIRTHTFSFMTRVHENGGIDATFGELGYATVEIPGVNTYLGPIALTQDGKTVGAGHLGGAWYTGRGLLSVIDTEGQPDAQFNNGMPALLSIPQMDVIWRDVIVQNQHLTLVGGGQTSEGITRYAIARYLPSGQLDSRFGQEGVIRGEPRVSIAAATVRQHDTNIITVGTTEGNGERVTVSCYSG</sequence>
<dbReference type="Pfam" id="PF17164">
    <property type="entry name" value="DUF5122"/>
    <property type="match status" value="4"/>
</dbReference>
<dbReference type="EMBL" id="FNTF01000002">
    <property type="protein sequence ID" value="SEE40490.1"/>
    <property type="molecule type" value="Genomic_DNA"/>
</dbReference>
<organism evidence="1 2">
    <name type="scientific">Pseudomonas frederiksbergensis</name>
    <dbReference type="NCBI Taxonomy" id="104087"/>
    <lineage>
        <taxon>Bacteria</taxon>
        <taxon>Pseudomonadati</taxon>
        <taxon>Pseudomonadota</taxon>
        <taxon>Gammaproteobacteria</taxon>
        <taxon>Pseudomonadales</taxon>
        <taxon>Pseudomonadaceae</taxon>
        <taxon>Pseudomonas</taxon>
    </lineage>
</organism>
<dbReference type="AlphaFoldDB" id="A0A1H5IJX5"/>
<dbReference type="Gene3D" id="2.80.10.50">
    <property type="match status" value="2"/>
</dbReference>
<evidence type="ECO:0000313" key="2">
    <source>
        <dbReference type="Proteomes" id="UP000183114"/>
    </source>
</evidence>
<gene>
    <name evidence="1" type="ORF">SAMN04490185_5672</name>
</gene>
<protein>
    <submittedName>
        <fullName evidence="1">Delta-60 repeat domain-containing protein</fullName>
    </submittedName>
</protein>
<accession>A0A1H5IJX5</accession>
<proteinExistence type="predicted"/>
<dbReference type="Proteomes" id="UP000183114">
    <property type="component" value="Unassembled WGS sequence"/>
</dbReference>
<dbReference type="NCBIfam" id="TIGR02608">
    <property type="entry name" value="delta_60_rpt"/>
    <property type="match status" value="5"/>
</dbReference>